<dbReference type="Pfam" id="PF00494">
    <property type="entry name" value="SQS_PSY"/>
    <property type="match status" value="1"/>
</dbReference>
<comment type="pathway">
    <text evidence="1">Carotenoid biosynthesis; phytoene biosynthesis.</text>
</comment>
<dbReference type="PANTHER" id="PTHR31480">
    <property type="entry name" value="BIFUNCTIONAL LYCOPENE CYCLASE/PHYTOENE SYNTHASE"/>
    <property type="match status" value="1"/>
</dbReference>
<keyword evidence="4" id="KW-1185">Reference proteome</keyword>
<evidence type="ECO:0000256" key="1">
    <source>
        <dbReference type="ARBA" id="ARBA00004684"/>
    </source>
</evidence>
<dbReference type="SFLD" id="SFLDG01212">
    <property type="entry name" value="Phytoene_synthase_like"/>
    <property type="match status" value="1"/>
</dbReference>
<dbReference type="RefSeq" id="WP_103265916.1">
    <property type="nucleotide sequence ID" value="NZ_CABMLE010000024.1"/>
</dbReference>
<dbReference type="InterPro" id="IPR002060">
    <property type="entry name" value="Squ/phyt_synthse"/>
</dbReference>
<dbReference type="GO" id="GO:0004311">
    <property type="term" value="F:geranylgeranyl diphosphate synthase activity"/>
    <property type="evidence" value="ECO:0007669"/>
    <property type="project" value="InterPro"/>
</dbReference>
<dbReference type="Proteomes" id="UP000236197">
    <property type="component" value="Unassembled WGS sequence"/>
</dbReference>
<evidence type="ECO:0000256" key="2">
    <source>
        <dbReference type="ARBA" id="ARBA00022679"/>
    </source>
</evidence>
<dbReference type="SUPFAM" id="SSF48576">
    <property type="entry name" value="Terpenoid synthases"/>
    <property type="match status" value="1"/>
</dbReference>
<sequence length="318" mass="36218">MTMLRDRFEERAEDFAWCERVIKRGSNSFYRAFSQMPDKKRQSVFAIYAFCRFADDCVDREASRALLDDLAVEFERFCAGDAPDKPLWRALEVVFETFDMDERPFFDMLEGQRRDLDFRQPQTMEELEDYAYYVAGSVGLMLLPLLRAESASDASLRASAVALGVGMQLTNILRDVGEDWDAGRVYLPVSVLEQAACPLERLAERRPDATFVRAWELVARRSEELYLPMQDDVLRLDDDSRLPTLSSLFLYRGILGRVRSEGYSCLERRATVSKEQAARLMQEASALLAVKSAAASCGVSKSAFEREECPRALAQEGR</sequence>
<dbReference type="GO" id="GO:0016117">
    <property type="term" value="P:carotenoid biosynthetic process"/>
    <property type="evidence" value="ECO:0007669"/>
    <property type="project" value="UniProtKB-ARBA"/>
</dbReference>
<proteinExistence type="predicted"/>
<dbReference type="SFLD" id="SFLDG01018">
    <property type="entry name" value="Squalene/Phytoene_Synthase_Lik"/>
    <property type="match status" value="1"/>
</dbReference>
<dbReference type="CDD" id="cd00683">
    <property type="entry name" value="Trans_IPPS_HH"/>
    <property type="match status" value="1"/>
</dbReference>
<dbReference type="OrthoDB" id="9807580at2"/>
<dbReference type="InterPro" id="IPR033904">
    <property type="entry name" value="Trans_IPPS_HH"/>
</dbReference>
<dbReference type="EMBL" id="PPEK01000024">
    <property type="protein sequence ID" value="PNV66732.1"/>
    <property type="molecule type" value="Genomic_DNA"/>
</dbReference>
<name>A0A2K2U912_9ACTN</name>
<dbReference type="SFLD" id="SFLDS00005">
    <property type="entry name" value="Isoprenoid_Synthase_Type_I"/>
    <property type="match status" value="1"/>
</dbReference>
<evidence type="ECO:0000313" key="3">
    <source>
        <dbReference type="EMBL" id="PNV66732.1"/>
    </source>
</evidence>
<comment type="caution">
    <text evidence="3">The sequence shown here is derived from an EMBL/GenBank/DDBJ whole genome shotgun (WGS) entry which is preliminary data.</text>
</comment>
<dbReference type="UniPathway" id="UPA00799"/>
<organism evidence="3 4">
    <name type="scientific">Enteroscipio rubneri</name>
    <dbReference type="NCBI Taxonomy" id="2070686"/>
    <lineage>
        <taxon>Bacteria</taxon>
        <taxon>Bacillati</taxon>
        <taxon>Actinomycetota</taxon>
        <taxon>Coriobacteriia</taxon>
        <taxon>Eggerthellales</taxon>
        <taxon>Eggerthellaceae</taxon>
        <taxon>Enteroscipio</taxon>
    </lineage>
</organism>
<dbReference type="AlphaFoldDB" id="A0A2K2U912"/>
<dbReference type="InterPro" id="IPR044843">
    <property type="entry name" value="Trans_IPPS_bact-type"/>
</dbReference>
<dbReference type="InterPro" id="IPR019845">
    <property type="entry name" value="Squalene/phytoene_synthase_CS"/>
</dbReference>
<dbReference type="InterPro" id="IPR008949">
    <property type="entry name" value="Isoprenoid_synthase_dom_sf"/>
</dbReference>
<dbReference type="GO" id="GO:0051996">
    <property type="term" value="F:squalene synthase [NAD(P)H] activity"/>
    <property type="evidence" value="ECO:0007669"/>
    <property type="project" value="InterPro"/>
</dbReference>
<evidence type="ECO:0000313" key="4">
    <source>
        <dbReference type="Proteomes" id="UP000236197"/>
    </source>
</evidence>
<keyword evidence="2" id="KW-0808">Transferase</keyword>
<dbReference type="PROSITE" id="PS01045">
    <property type="entry name" value="SQUALEN_PHYTOEN_SYN_2"/>
    <property type="match status" value="1"/>
</dbReference>
<reference evidence="4" key="1">
    <citation type="submission" date="2018-01" db="EMBL/GenBank/DDBJ databases">
        <title>Rubneribacter badeniensis gen. nov., sp. nov., and Colonibacter rubneri, gen. nov., sp. nov., WGS of new members of the Eggerthellaceae.</title>
        <authorList>
            <person name="Danylec N."/>
            <person name="Stoll D.A."/>
            <person name="Doetsch A."/>
            <person name="Kulling S.E."/>
            <person name="Huch M."/>
        </authorList>
    </citation>
    <scope>NUCLEOTIDE SEQUENCE [LARGE SCALE GENOMIC DNA]</scope>
    <source>
        <strain evidence="4">ResAG-96</strain>
    </source>
</reference>
<protein>
    <submittedName>
        <fullName evidence="3">Phytoene/squalene synthase family protein</fullName>
    </submittedName>
</protein>
<accession>A0A2K2U912</accession>
<dbReference type="Gene3D" id="1.10.600.10">
    <property type="entry name" value="Farnesyl Diphosphate Synthase"/>
    <property type="match status" value="1"/>
</dbReference>
<gene>
    <name evidence="3" type="ORF">C2L71_11570</name>
</gene>